<dbReference type="Proteomes" id="UP000184048">
    <property type="component" value="Unassembled WGS sequence"/>
</dbReference>
<evidence type="ECO:0000259" key="1">
    <source>
        <dbReference type="Pfam" id="PF00899"/>
    </source>
</evidence>
<dbReference type="Pfam" id="PF00899">
    <property type="entry name" value="ThiF"/>
    <property type="match status" value="1"/>
</dbReference>
<dbReference type="GO" id="GO:0008641">
    <property type="term" value="F:ubiquitin-like modifier activating enzyme activity"/>
    <property type="evidence" value="ECO:0007669"/>
    <property type="project" value="InterPro"/>
</dbReference>
<dbReference type="STRING" id="1121884.SAMN02745131_02517"/>
<dbReference type="RefSeq" id="WP_072835691.1">
    <property type="nucleotide sequence ID" value="NZ_FQUU01000010.1"/>
</dbReference>
<evidence type="ECO:0000313" key="2">
    <source>
        <dbReference type="EMBL" id="SHF40088.1"/>
    </source>
</evidence>
<dbReference type="InterPro" id="IPR000594">
    <property type="entry name" value="ThiF_NAD_FAD-bd"/>
</dbReference>
<organism evidence="2 3">
    <name type="scientific">Flavisolibacter ginsengisoli DSM 18119</name>
    <dbReference type="NCBI Taxonomy" id="1121884"/>
    <lineage>
        <taxon>Bacteria</taxon>
        <taxon>Pseudomonadati</taxon>
        <taxon>Bacteroidota</taxon>
        <taxon>Chitinophagia</taxon>
        <taxon>Chitinophagales</taxon>
        <taxon>Chitinophagaceae</taxon>
        <taxon>Flavisolibacter</taxon>
    </lineage>
</organism>
<proteinExistence type="predicted"/>
<dbReference type="OrthoDB" id="9804427at2"/>
<dbReference type="Gene3D" id="3.40.50.720">
    <property type="entry name" value="NAD(P)-binding Rossmann-like Domain"/>
    <property type="match status" value="1"/>
</dbReference>
<accession>A0A1M5BCD9</accession>
<dbReference type="EMBL" id="FQUU01000010">
    <property type="protein sequence ID" value="SHF40088.1"/>
    <property type="molecule type" value="Genomic_DNA"/>
</dbReference>
<dbReference type="InterPro" id="IPR032864">
    <property type="entry name" value="Prok-E2_C"/>
</dbReference>
<name>A0A1M5BCD9_9BACT</name>
<sequence>MALANFFDKISLGAAQRIKNYDRSSFENKLLATRLAIVYSDNAVQTNEGKFALDLAVRILARLYPNIQFVDHSSDGYGSTITKELKATSFRINPVLNVNEVEAPDITLVIGSVDDRQVGGQCFFTGSSGWKATFSTQSSMNCADTQNPFGAAASVCIAAANIFRFLFAEELGHPSLDREVCFSVFSQQINAINKEEPALPADITLGFTLVGTGAIGNSILWCLLQLPTLKGFLNLIDDQEVSLTNLQRYALMEQEHVRKSKVVELEKMFTRFPNLTVNPFLNKWQEIIATLRPNDLELMAVALDSKEQRLLIQSTLPKKIINAWTSQQDIGVSRHFNFAENVCLACLYIPKQKQKSESVKIAESLKLPEELVRNYIANSIMVDEGFIFMVAKSLSIPVDQLRSLIGKPVQVFYSEGICGERIIRSSSASGHQDLEVPLAHESFLAGILAAAEIIIESAQLRLNKIEPLTKINLLMPLHNFLKEDEEKNLQARCICTEPIFVKRFKTKWSL</sequence>
<keyword evidence="3" id="KW-1185">Reference proteome</keyword>
<dbReference type="InterPro" id="IPR035985">
    <property type="entry name" value="Ubiquitin-activating_enz"/>
</dbReference>
<protein>
    <submittedName>
        <fullName evidence="2">ThiF family protein</fullName>
    </submittedName>
</protein>
<gene>
    <name evidence="2" type="ORF">SAMN02745131_02517</name>
</gene>
<dbReference type="SUPFAM" id="SSF69572">
    <property type="entry name" value="Activating enzymes of the ubiquitin-like proteins"/>
    <property type="match status" value="1"/>
</dbReference>
<feature type="domain" description="THIF-type NAD/FAD binding fold" evidence="1">
    <location>
        <begin position="208"/>
        <end position="362"/>
    </location>
</feature>
<dbReference type="AlphaFoldDB" id="A0A1M5BCD9"/>
<reference evidence="2 3" key="1">
    <citation type="submission" date="2016-11" db="EMBL/GenBank/DDBJ databases">
        <authorList>
            <person name="Jaros S."/>
            <person name="Januszkiewicz K."/>
            <person name="Wedrychowicz H."/>
        </authorList>
    </citation>
    <scope>NUCLEOTIDE SEQUENCE [LARGE SCALE GENOMIC DNA]</scope>
    <source>
        <strain evidence="2 3">DSM 18119</strain>
    </source>
</reference>
<dbReference type="Pfam" id="PF14459">
    <property type="entry name" value="Prok-E2_C"/>
    <property type="match status" value="1"/>
</dbReference>
<evidence type="ECO:0000313" key="3">
    <source>
        <dbReference type="Proteomes" id="UP000184048"/>
    </source>
</evidence>